<keyword evidence="2" id="KW-1185">Reference proteome</keyword>
<gene>
    <name evidence="1" type="ORF">BV22DRAFT_1192376</name>
</gene>
<comment type="caution">
    <text evidence="1">The sequence shown here is derived from an EMBL/GenBank/DDBJ whole genome shotgun (WGS) entry which is preliminary data.</text>
</comment>
<accession>A0ACB8BTN5</accession>
<name>A0ACB8BTN5_9AGAM</name>
<reference evidence="1" key="1">
    <citation type="journal article" date="2021" name="New Phytol.">
        <title>Evolutionary innovations through gain and loss of genes in the ectomycorrhizal Boletales.</title>
        <authorList>
            <person name="Wu G."/>
            <person name="Miyauchi S."/>
            <person name="Morin E."/>
            <person name="Kuo A."/>
            <person name="Drula E."/>
            <person name="Varga T."/>
            <person name="Kohler A."/>
            <person name="Feng B."/>
            <person name="Cao Y."/>
            <person name="Lipzen A."/>
            <person name="Daum C."/>
            <person name="Hundley H."/>
            <person name="Pangilinan J."/>
            <person name="Johnson J."/>
            <person name="Barry K."/>
            <person name="LaButti K."/>
            <person name="Ng V."/>
            <person name="Ahrendt S."/>
            <person name="Min B."/>
            <person name="Choi I.G."/>
            <person name="Park H."/>
            <person name="Plett J.M."/>
            <person name="Magnuson J."/>
            <person name="Spatafora J.W."/>
            <person name="Nagy L.G."/>
            <person name="Henrissat B."/>
            <person name="Grigoriev I.V."/>
            <person name="Yang Z.L."/>
            <person name="Xu J."/>
            <person name="Martin F.M."/>
        </authorList>
    </citation>
    <scope>NUCLEOTIDE SEQUENCE</scope>
    <source>
        <strain evidence="1">KUC20120723A-06</strain>
    </source>
</reference>
<sequence>MLSSFIRNANGRRKGKKAKLDVPLRQVRSPPSPASFASPEIFDINERSLDLQTRGDSSSEQPNLFPETHLVPPSEPRKDVISPQVQLDLSPEPLTDWFQDFLGGTGNSPTLEGSMSGGNASNSGAPVAASEDTHVSGPADSSWKAVIVSSVDDQGDEAVEAVADSSIDDIVSRNLMVLRVHGPFTSKKSVPAPIKIPQVERTGPNVQIGQSTSTAEPPSRLEAPPPLGAASASHQPSPISSEDMSAVSGTTLARALIANSFVLSSSDHRSSRYRSGMTRQDSATLPRGDHPLVNSPYWRDRRISGGEIVLASESRRESLIPPVPPVPTAGMVFVDQKQARRASRGADIAQRHSDSDLKRSTSISSSTSDIPSVSQYATSPEVPTQTGISRRISRISEVPSPVPTTPHSPQSALNHPSKSGSSIAVHSSLVRADESEESVVPNTASEMPTTASSHRTGESSTSSPRPSQSGLHSPSPTDHSLDEYQFMAPGPPQSAASLGSESSASFSSHVRTKRSDSSLKRRKVGKIAGTTVSSPVGRTYIEFSRNISGDPGSQRNRKQVRLLPIGEPPQSILVPQTPITPAIISSAAPSRYSSLSNFPLVPSSAVPAGTFEMPLTSRDELDSVMVPVTTGIFARQRLGGVPRRLAVAQDPYGLLEYSIAVSPDSHSSSNYTPSSSSAGYQTFPETPVAFTPLWSPDMSRQMIPALRRSNEHASARDGVRQAPRSATIPGPRDLARLQQGVAQRASLSRSMTLNLPKREEPILEDGTPSLRRPQSVFSPSSEVLSPHNIALPPSSASSASSTPAPVLLSRPTSSGGHRRAVSHDSVILSSPVGSNSPSPLSRVSTPGQPSQEEQPLHSFVPALTSPIPSIVTPTEPTPPAVTTPPASINDRCMSPTSIPLPESKSTSPLLPFNRSGSTSPLPALQVDAIQSNPSPPPSEPAEASIDLLDVQAQPHSGTRPTASPHPVSFLPSPSPSSPASPTYSRSSTPSSPSLPPSPATSSPSFTPSFVAPPPYHAVVSSDRENNHMSVSHPPATSNPPREPPPEPSYSLPRERQPSAVSLARSRVRSRPPLPIGPRKPSGPVQPLGSFVPGARDRNGSVSSVGSNVIVGRGLESSPWRKLYSAASSPPPKFQTPPPKWRGLTLDAAQWTFTSNQLQSTVSRAIKHSAEASSIRLLPLETLDNDIPEEMHRLEMQRTDIKSRYKLLVRKRWNLMGSLAGHIDDPETSDTLSAIRTMDELSEVSLALDQLTDELHGVAEQISQLKSLRDVHSASALAMALRKLNTSFLKQATETQMLRQQVMSLEAERDEAWKQAEDVAQDFDDLNDRVAPGDSQSPDSEKSKTSNRRSLRVLARRKSSIRASKAGLRTAVHHRSQRSSVSSGTGARASLTSPASSGIKSSYSADDIPPVPPLPLHTPLGIVPSSLSGRSSMGMSSGNSASSSARALAQAQRELYEMLGIPVHDSTSDSPSRPRSLSGTYGSNHASLHLRPMSDVGGSVIRPNAHGNRAIHGVLSDDRQAMLAALGIMTD</sequence>
<evidence type="ECO:0000313" key="1">
    <source>
        <dbReference type="EMBL" id="KAH7929009.1"/>
    </source>
</evidence>
<evidence type="ECO:0000313" key="2">
    <source>
        <dbReference type="Proteomes" id="UP000790709"/>
    </source>
</evidence>
<organism evidence="1 2">
    <name type="scientific">Leucogyrophana mollusca</name>
    <dbReference type="NCBI Taxonomy" id="85980"/>
    <lineage>
        <taxon>Eukaryota</taxon>
        <taxon>Fungi</taxon>
        <taxon>Dikarya</taxon>
        <taxon>Basidiomycota</taxon>
        <taxon>Agaricomycotina</taxon>
        <taxon>Agaricomycetes</taxon>
        <taxon>Agaricomycetidae</taxon>
        <taxon>Boletales</taxon>
        <taxon>Boletales incertae sedis</taxon>
        <taxon>Leucogyrophana</taxon>
    </lineage>
</organism>
<dbReference type="EMBL" id="MU266346">
    <property type="protein sequence ID" value="KAH7929009.1"/>
    <property type="molecule type" value="Genomic_DNA"/>
</dbReference>
<protein>
    <submittedName>
        <fullName evidence="1">Uncharacterized protein</fullName>
    </submittedName>
</protein>
<proteinExistence type="predicted"/>
<dbReference type="Proteomes" id="UP000790709">
    <property type="component" value="Unassembled WGS sequence"/>
</dbReference>